<organism evidence="1 2">
    <name type="scientific">Physocladia obscura</name>
    <dbReference type="NCBI Taxonomy" id="109957"/>
    <lineage>
        <taxon>Eukaryota</taxon>
        <taxon>Fungi</taxon>
        <taxon>Fungi incertae sedis</taxon>
        <taxon>Chytridiomycota</taxon>
        <taxon>Chytridiomycota incertae sedis</taxon>
        <taxon>Chytridiomycetes</taxon>
        <taxon>Chytridiales</taxon>
        <taxon>Chytriomycetaceae</taxon>
        <taxon>Physocladia</taxon>
    </lineage>
</organism>
<accession>A0AAD5T740</accession>
<reference evidence="1" key="1">
    <citation type="submission" date="2020-05" db="EMBL/GenBank/DDBJ databases">
        <title>Phylogenomic resolution of chytrid fungi.</title>
        <authorList>
            <person name="Stajich J.E."/>
            <person name="Amses K."/>
            <person name="Simmons R."/>
            <person name="Seto K."/>
            <person name="Myers J."/>
            <person name="Bonds A."/>
            <person name="Quandt C.A."/>
            <person name="Barry K."/>
            <person name="Liu P."/>
            <person name="Grigoriev I."/>
            <person name="Longcore J.E."/>
            <person name="James T.Y."/>
        </authorList>
    </citation>
    <scope>NUCLEOTIDE SEQUENCE</scope>
    <source>
        <strain evidence="1">JEL0513</strain>
    </source>
</reference>
<keyword evidence="2" id="KW-1185">Reference proteome</keyword>
<name>A0AAD5T740_9FUNG</name>
<dbReference type="EMBL" id="JADGJH010000294">
    <property type="protein sequence ID" value="KAJ3131475.1"/>
    <property type="molecule type" value="Genomic_DNA"/>
</dbReference>
<dbReference type="Proteomes" id="UP001211907">
    <property type="component" value="Unassembled WGS sequence"/>
</dbReference>
<feature type="non-terminal residue" evidence="1">
    <location>
        <position position="1"/>
    </location>
</feature>
<sequence>NELMSPDHIYSSKSHFLSAKHDPVLKRYATRQPEIPLDTELLLSEDYDNQTKLRHLESVMLSLLCGMSGIPEFHHNIAPPNMWLKHHIRMLDFPSKSIQYDLDELARHIEYPRSKKEFESTRDWNRDVILSLMLNHRHDEETCHRLSLILFKISKTADIPALYSPNHTSIVSDIKVFVKMEKLTHLQHMLMLVGEVTHS</sequence>
<evidence type="ECO:0000313" key="2">
    <source>
        <dbReference type="Proteomes" id="UP001211907"/>
    </source>
</evidence>
<protein>
    <submittedName>
        <fullName evidence="1">Uncharacterized protein</fullName>
    </submittedName>
</protein>
<gene>
    <name evidence="1" type="ORF">HK100_006336</name>
</gene>
<comment type="caution">
    <text evidence="1">The sequence shown here is derived from an EMBL/GenBank/DDBJ whole genome shotgun (WGS) entry which is preliminary data.</text>
</comment>
<evidence type="ECO:0000313" key="1">
    <source>
        <dbReference type="EMBL" id="KAJ3131475.1"/>
    </source>
</evidence>
<proteinExistence type="predicted"/>
<dbReference type="AlphaFoldDB" id="A0AAD5T740"/>